<evidence type="ECO:0000313" key="2">
    <source>
        <dbReference type="EMBL" id="MCZ4718143.1"/>
    </source>
</evidence>
<dbReference type="EMBL" id="UGOL01000001">
    <property type="protein sequence ID" value="STX80607.1"/>
    <property type="molecule type" value="Genomic_DNA"/>
</dbReference>
<dbReference type="EMBL" id="JAPXIC010000012">
    <property type="protein sequence ID" value="MCZ4718143.1"/>
    <property type="molecule type" value="Genomic_DNA"/>
</dbReference>
<proteinExistence type="predicted"/>
<dbReference type="OMA" id="TDENDIQ"/>
<accession>A0A131MW79</accession>
<evidence type="ECO:0000313" key="3">
    <source>
        <dbReference type="EMBL" id="STX80607.1"/>
    </source>
</evidence>
<evidence type="ECO:0000313" key="1">
    <source>
        <dbReference type="EMBL" id="HAU2395272.1"/>
    </source>
</evidence>
<gene>
    <name evidence="2" type="primary">lem24</name>
    <name evidence="1" type="ORF">JBK99_02875</name>
    <name evidence="3" type="ORF">NCTC12000_02623</name>
    <name evidence="2" type="ORF">O6C86_02800</name>
</gene>
<reference evidence="3 4" key="2">
    <citation type="submission" date="2018-06" db="EMBL/GenBank/DDBJ databases">
        <authorList>
            <consortium name="Pathogen Informatics"/>
            <person name="Doyle S."/>
        </authorList>
    </citation>
    <scope>NUCLEOTIDE SEQUENCE [LARGE SCALE GENOMIC DNA]</scope>
    <source>
        <strain evidence="3 4">NCTC12000</strain>
    </source>
</reference>
<organism evidence="2 5">
    <name type="scientific">Legionella pneumophila</name>
    <dbReference type="NCBI Taxonomy" id="446"/>
    <lineage>
        <taxon>Bacteria</taxon>
        <taxon>Pseudomonadati</taxon>
        <taxon>Pseudomonadota</taxon>
        <taxon>Gammaproteobacteria</taxon>
        <taxon>Legionellales</taxon>
        <taxon>Legionellaceae</taxon>
        <taxon>Legionella</taxon>
    </lineage>
</organism>
<reference evidence="1" key="1">
    <citation type="journal article" date="2018" name="Genome Biol.">
        <title>SKESA: strategic k-mer extension for scrupulous assemblies.</title>
        <authorList>
            <person name="Souvorov A."/>
            <person name="Agarwala R."/>
            <person name="Lipman D.J."/>
        </authorList>
    </citation>
    <scope>NUCLEOTIDE SEQUENCE</scope>
    <source>
        <strain evidence="1">CL18-200174</strain>
    </source>
</reference>
<evidence type="ECO:0000313" key="4">
    <source>
        <dbReference type="Proteomes" id="UP000254631"/>
    </source>
</evidence>
<dbReference type="EMBL" id="DACWOD010000002">
    <property type="protein sequence ID" value="HAU2395272.1"/>
    <property type="molecule type" value="Genomic_DNA"/>
</dbReference>
<dbReference type="eggNOG" id="ENOG5031DQZ">
    <property type="taxonomic scope" value="Bacteria"/>
</dbReference>
<sequence>MWIFKDITDRYYKKILDSYQLQADEKTYKGKEAELLIQRNELARCLIKTISLMEVKTQEDYANYFKRVSDEINSALQAAKNAVKEYNEEHNTDFTTDLYESFFTYSLSNFIEVVSDLFQKSPSIITNIMDESLFCNSRSVPWVYQLSFVFYDYILDKEFEFITTKSGRDIFDAKKQLVLKYIQKAADLYPRYEKEDFSDCHEMVNILLLSMRSEENNLQKRRNQDSSTSYMYSYFTQTLYNASGKLMGKGQLGQKIDLLIEEFNERVVNKTPLYT</sequence>
<protein>
    <submittedName>
        <fullName evidence="2">Dot/Icm T4SS effector Lem24</fullName>
    </submittedName>
</protein>
<dbReference type="Proteomes" id="UP001071279">
    <property type="component" value="Unassembled WGS sequence"/>
</dbReference>
<evidence type="ECO:0000313" key="5">
    <source>
        <dbReference type="Proteomes" id="UP001071279"/>
    </source>
</evidence>
<name>A0A131MW79_LEGPN</name>
<dbReference type="RefSeq" id="WP_011947331.1">
    <property type="nucleotide sequence ID" value="NZ_BAZA01000051.1"/>
</dbReference>
<dbReference type="Proteomes" id="UP000863577">
    <property type="component" value="Unassembled WGS sequence"/>
</dbReference>
<dbReference type="AlphaFoldDB" id="A0A131MW79"/>
<reference evidence="2" key="4">
    <citation type="submission" date="2022-12" db="EMBL/GenBank/DDBJ databases">
        <title>Comparative genomics of Legionella pneumophila isolates from the West Bank and Germany support molecular epidemiology of Legionnaires disease.</title>
        <authorList>
            <person name="Zayed A.R."/>
            <person name="Bitar D.M."/>
            <person name="Steinert M."/>
            <person name="Lueck C."/>
            <person name="Brettar I."/>
            <person name="Hoefle M.G."/>
            <person name="Bunk B."/>
        </authorList>
    </citation>
    <scope>NUCLEOTIDE SEQUENCE</scope>
    <source>
        <strain evidence="2">H23</strain>
    </source>
</reference>
<reference evidence="1" key="3">
    <citation type="submission" date="2019-09" db="EMBL/GenBank/DDBJ databases">
        <authorList>
            <consortium name="NCBI Pathogen Detection Project"/>
        </authorList>
    </citation>
    <scope>NUCLEOTIDE SEQUENCE</scope>
    <source>
        <strain evidence="1">CL18-200174</strain>
    </source>
</reference>
<dbReference type="Proteomes" id="UP000254631">
    <property type="component" value="Unassembled WGS sequence"/>
</dbReference>